<dbReference type="InterPro" id="IPR041796">
    <property type="entry name" value="Mre11_N"/>
</dbReference>
<dbReference type="GO" id="GO:0004527">
    <property type="term" value="F:exonuclease activity"/>
    <property type="evidence" value="ECO:0007669"/>
    <property type="project" value="UniProtKB-KW"/>
</dbReference>
<proteinExistence type="predicted"/>
<dbReference type="RefSeq" id="WP_213754782.1">
    <property type="nucleotide sequence ID" value="NZ_JAHCQH010000015.1"/>
</dbReference>
<keyword evidence="1" id="KW-0378">Hydrolase</keyword>
<accession>A0ABS5R811</accession>
<dbReference type="EMBL" id="JAHCQH010000015">
    <property type="protein sequence ID" value="MBS9476954.1"/>
    <property type="molecule type" value="Genomic_DNA"/>
</dbReference>
<protein>
    <submittedName>
        <fullName evidence="3">DNA repair exonuclease</fullName>
    </submittedName>
</protein>
<dbReference type="PIRSF" id="PIRSF033091">
    <property type="entry name" value="Pesterase_YhaO"/>
    <property type="match status" value="1"/>
</dbReference>
<evidence type="ECO:0000313" key="3">
    <source>
        <dbReference type="EMBL" id="MBS9476954.1"/>
    </source>
</evidence>
<dbReference type="InterPro" id="IPR050535">
    <property type="entry name" value="DNA_Repair-Maintenance_Comp"/>
</dbReference>
<evidence type="ECO:0000313" key="4">
    <source>
        <dbReference type="Proteomes" id="UP001166585"/>
    </source>
</evidence>
<reference evidence="3" key="1">
    <citation type="submission" date="2021-05" db="EMBL/GenBank/DDBJ databases">
        <authorList>
            <person name="Sun Q."/>
            <person name="Inoue M."/>
        </authorList>
    </citation>
    <scope>NUCLEOTIDE SEQUENCE</scope>
    <source>
        <strain evidence="3">VKM B-3255</strain>
    </source>
</reference>
<gene>
    <name evidence="3" type="ORF">KIP89_07525</name>
</gene>
<dbReference type="InterPro" id="IPR029052">
    <property type="entry name" value="Metallo-depent_PP-like"/>
</dbReference>
<name>A0ABS5R811_9HYPH</name>
<dbReference type="Pfam" id="PF00149">
    <property type="entry name" value="Metallophos"/>
    <property type="match status" value="1"/>
</dbReference>
<keyword evidence="3" id="KW-0540">Nuclease</keyword>
<evidence type="ECO:0000259" key="2">
    <source>
        <dbReference type="Pfam" id="PF00149"/>
    </source>
</evidence>
<keyword evidence="3" id="KW-0269">Exonuclease</keyword>
<dbReference type="Gene3D" id="3.60.21.10">
    <property type="match status" value="1"/>
</dbReference>
<evidence type="ECO:0000256" key="1">
    <source>
        <dbReference type="ARBA" id="ARBA00022801"/>
    </source>
</evidence>
<dbReference type="Proteomes" id="UP001166585">
    <property type="component" value="Unassembled WGS sequence"/>
</dbReference>
<sequence length="418" mass="44698">MSSFRFLHCADIHLDSPLHGLSRYEGLPVEDIRSATRAAFDNLIQCALDEAVDFVIIAGDLFDGDWRDMGTGLYFAGAMGRLDQAGIPVFILAGNHDAASILSRSVPWPPNVRQFGARRPETHRLPALGVALHGQSFPTPAVTENLVLAYPRGEEHAFNIGVLHTALAGRQGHADYAPCSVEDLRSRGYDYWALGHVHEFEIVSTAPPIVFPGNVQGRTIRETGAKGAVIVTVADGEVTAVERVDLDVIRWVRLDVECGGATLEAVPTLIRAALGRLQGANGSGHPLVVRVSLTGAMDEAGALHDRAAQLREDVRAIAAALSPDLYIEKVKLRVTRPTGAAGVAALGEDLAALIDEGAADPELARVLAADLERFMLAASTALGEPEEGELRLSATQGDWPTVLRTASLALRSRLMREG</sequence>
<dbReference type="CDD" id="cd00840">
    <property type="entry name" value="MPP_Mre11_N"/>
    <property type="match status" value="1"/>
</dbReference>
<organism evidence="3 4">
    <name type="scientific">Ancylobacter radicis</name>
    <dbReference type="NCBI Taxonomy" id="2836179"/>
    <lineage>
        <taxon>Bacteria</taxon>
        <taxon>Pseudomonadati</taxon>
        <taxon>Pseudomonadota</taxon>
        <taxon>Alphaproteobacteria</taxon>
        <taxon>Hyphomicrobiales</taxon>
        <taxon>Xanthobacteraceae</taxon>
        <taxon>Ancylobacter</taxon>
    </lineage>
</organism>
<dbReference type="PANTHER" id="PTHR30337">
    <property type="entry name" value="COMPONENT OF ATP-DEPENDENT DSDNA EXONUCLEASE"/>
    <property type="match status" value="1"/>
</dbReference>
<feature type="domain" description="Calcineurin-like phosphoesterase" evidence="2">
    <location>
        <begin position="4"/>
        <end position="199"/>
    </location>
</feature>
<comment type="caution">
    <text evidence="3">The sequence shown here is derived from an EMBL/GenBank/DDBJ whole genome shotgun (WGS) entry which is preliminary data.</text>
</comment>
<dbReference type="InterPro" id="IPR004843">
    <property type="entry name" value="Calcineurin-like_PHP"/>
</dbReference>
<dbReference type="InterPro" id="IPR014576">
    <property type="entry name" value="Pesterase_YhaO"/>
</dbReference>
<dbReference type="PANTHER" id="PTHR30337:SF7">
    <property type="entry name" value="PHOSPHOESTERASE"/>
    <property type="match status" value="1"/>
</dbReference>
<dbReference type="SUPFAM" id="SSF56300">
    <property type="entry name" value="Metallo-dependent phosphatases"/>
    <property type="match status" value="1"/>
</dbReference>
<keyword evidence="4" id="KW-1185">Reference proteome</keyword>